<dbReference type="OrthoDB" id="10027339at2759"/>
<dbReference type="AlphaFoldDB" id="A0A401RI03"/>
<dbReference type="InterPro" id="IPR029266">
    <property type="entry name" value="FAM217"/>
</dbReference>
<accession>A0A401RI03</accession>
<comment type="caution">
    <text evidence="2">The sequence shown here is derived from an EMBL/GenBank/DDBJ whole genome shotgun (WGS) entry which is preliminary data.</text>
</comment>
<name>A0A401RI03_CHIPU</name>
<reference evidence="2 3" key="1">
    <citation type="journal article" date="2018" name="Nat. Ecol. Evol.">
        <title>Shark genomes provide insights into elasmobranch evolution and the origin of vertebrates.</title>
        <authorList>
            <person name="Hara Y"/>
            <person name="Yamaguchi K"/>
            <person name="Onimaru K"/>
            <person name="Kadota M"/>
            <person name="Koyanagi M"/>
            <person name="Keeley SD"/>
            <person name="Tatsumi K"/>
            <person name="Tanaka K"/>
            <person name="Motone F"/>
            <person name="Kageyama Y"/>
            <person name="Nozu R"/>
            <person name="Adachi N"/>
            <person name="Nishimura O"/>
            <person name="Nakagawa R"/>
            <person name="Tanegashima C"/>
            <person name="Kiyatake I"/>
            <person name="Matsumoto R"/>
            <person name="Murakumo K"/>
            <person name="Nishida K"/>
            <person name="Terakita A"/>
            <person name="Kuratani S"/>
            <person name="Sato K"/>
            <person name="Hyodo S Kuraku.S."/>
        </authorList>
    </citation>
    <scope>NUCLEOTIDE SEQUENCE [LARGE SCALE GENOMIC DNA]</scope>
</reference>
<proteinExistence type="predicted"/>
<protein>
    <submittedName>
        <fullName evidence="2">Uncharacterized protein</fullName>
    </submittedName>
</protein>
<dbReference type="PANTHER" id="PTHR22145:SF2">
    <property type="entry name" value="SI:CH211-266K22.6"/>
    <property type="match status" value="1"/>
</dbReference>
<feature type="compositionally biased region" description="Polar residues" evidence="1">
    <location>
        <begin position="228"/>
        <end position="239"/>
    </location>
</feature>
<evidence type="ECO:0000313" key="2">
    <source>
        <dbReference type="EMBL" id="GCC17775.1"/>
    </source>
</evidence>
<evidence type="ECO:0000256" key="1">
    <source>
        <dbReference type="SAM" id="MobiDB-lite"/>
    </source>
</evidence>
<evidence type="ECO:0000313" key="3">
    <source>
        <dbReference type="Proteomes" id="UP000287033"/>
    </source>
</evidence>
<feature type="region of interest" description="Disordered" evidence="1">
    <location>
        <begin position="331"/>
        <end position="363"/>
    </location>
</feature>
<gene>
    <name evidence="2" type="ORF">chiPu_0021580</name>
</gene>
<dbReference type="EMBL" id="BEZZ01004235">
    <property type="protein sequence ID" value="GCC17775.1"/>
    <property type="molecule type" value="Genomic_DNA"/>
</dbReference>
<sequence>MLYRVWSRALNPPSIPFVGRNAKSASSLKQLPRSSASFRKLLKVSMAARESPSNLRPVTPTVPVDCTLLGDPALDTDGSNQQPSTYCRNAVGCSPTNPLLQSFELPVAAPDEDSASDLSDSERIPLVSSPCRPPDLNLRAEVIAPAELTQTCGCVEFSFPDFLPEPYASWNLRELSLLVHSSSSSSNVRSPVTAQPLGLLESFVGRLLKLEWLQLKTEQAERSRFTRPRSNTAAGSCNPTRHPGRGRRACLMVNRGPSSPGDPAIGLMGSAASTCSHCRLQYPYCNGTCRPSAFQHFSRNASAKPRGTDPQLGGGGPPRARAVLSPKEVVFGKGPSETTRLGRSSAAKGGKQPPHAQRCPPPCSWHSSSASLRRLCMIHQGAVGSREQSFVGEEDFILDDKSQRISNSVGKGKRLHRRPK</sequence>
<dbReference type="Proteomes" id="UP000287033">
    <property type="component" value="Unassembled WGS sequence"/>
</dbReference>
<feature type="region of interest" description="Disordered" evidence="1">
    <location>
        <begin position="223"/>
        <end position="247"/>
    </location>
</feature>
<keyword evidence="3" id="KW-1185">Reference proteome</keyword>
<dbReference type="Pfam" id="PF15344">
    <property type="entry name" value="FAM217"/>
    <property type="match status" value="1"/>
</dbReference>
<dbReference type="PANTHER" id="PTHR22145">
    <property type="entry name" value="SI:CH211-266K22.6"/>
    <property type="match status" value="1"/>
</dbReference>
<organism evidence="2 3">
    <name type="scientific">Chiloscyllium punctatum</name>
    <name type="common">Brownbanded bambooshark</name>
    <name type="synonym">Hemiscyllium punctatum</name>
    <dbReference type="NCBI Taxonomy" id="137246"/>
    <lineage>
        <taxon>Eukaryota</taxon>
        <taxon>Metazoa</taxon>
        <taxon>Chordata</taxon>
        <taxon>Craniata</taxon>
        <taxon>Vertebrata</taxon>
        <taxon>Chondrichthyes</taxon>
        <taxon>Elasmobranchii</taxon>
        <taxon>Galeomorphii</taxon>
        <taxon>Galeoidea</taxon>
        <taxon>Orectolobiformes</taxon>
        <taxon>Hemiscylliidae</taxon>
        <taxon>Chiloscyllium</taxon>
    </lineage>
</organism>
<dbReference type="STRING" id="137246.A0A401RI03"/>